<dbReference type="AlphaFoldDB" id="A0A239EL47"/>
<evidence type="ECO:0000313" key="2">
    <source>
        <dbReference type="Proteomes" id="UP000198393"/>
    </source>
</evidence>
<dbReference type="EMBL" id="FZPD01000001">
    <property type="protein sequence ID" value="SNS45289.1"/>
    <property type="molecule type" value="Genomic_DNA"/>
</dbReference>
<organism evidence="1 2">
    <name type="scientific">Ekhidna lutea</name>
    <dbReference type="NCBI Taxonomy" id="447679"/>
    <lineage>
        <taxon>Bacteria</taxon>
        <taxon>Pseudomonadati</taxon>
        <taxon>Bacteroidota</taxon>
        <taxon>Cytophagia</taxon>
        <taxon>Cytophagales</taxon>
        <taxon>Reichenbachiellaceae</taxon>
        <taxon>Ekhidna</taxon>
    </lineage>
</organism>
<gene>
    <name evidence="1" type="ORF">SAMN05421640_0209</name>
</gene>
<dbReference type="RefSeq" id="WP_089354991.1">
    <property type="nucleotide sequence ID" value="NZ_FZPD01000001.1"/>
</dbReference>
<evidence type="ECO:0008006" key="3">
    <source>
        <dbReference type="Google" id="ProtNLM"/>
    </source>
</evidence>
<proteinExistence type="predicted"/>
<sequence length="251" mass="28320">MKKLILLAFLGLSISGFSQIRFYGQVGMTISTFDRDLMQEYGFIEYRQFLIDEGVNASSPATNSVRPGGMIGLEMDILLDKTSFVKTGIKYTNGGDGYFFKTPDIQYQQYYGLVSTDARFKFRPRLDYIAVPVNYGKILGDFSVYGGVTPHINVASALRVNYFEVDNPSRVQEKWEREDDLLTAANNVYFLNVGANYIAPAFDLDYVMSLNFSYSLNPVYDHPGAVAQINSAHLWLIELAFGFTISTEELR</sequence>
<dbReference type="OrthoDB" id="9812682at2"/>
<protein>
    <recommendedName>
        <fullName evidence="3">Outer membrane protein beta-barrel domain-containing protein</fullName>
    </recommendedName>
</protein>
<keyword evidence="2" id="KW-1185">Reference proteome</keyword>
<name>A0A239EL47_EKHLU</name>
<evidence type="ECO:0000313" key="1">
    <source>
        <dbReference type="EMBL" id="SNS45289.1"/>
    </source>
</evidence>
<dbReference type="Proteomes" id="UP000198393">
    <property type="component" value="Unassembled WGS sequence"/>
</dbReference>
<accession>A0A239EL47</accession>
<reference evidence="1 2" key="1">
    <citation type="submission" date="2017-06" db="EMBL/GenBank/DDBJ databases">
        <authorList>
            <person name="Kim H.J."/>
            <person name="Triplett B.A."/>
        </authorList>
    </citation>
    <scope>NUCLEOTIDE SEQUENCE [LARGE SCALE GENOMIC DNA]</scope>
    <source>
        <strain evidence="1 2">DSM 19307</strain>
    </source>
</reference>